<keyword evidence="7" id="KW-1185">Reference proteome</keyword>
<dbReference type="Proteomes" id="UP001164286">
    <property type="component" value="Unassembled WGS sequence"/>
</dbReference>
<dbReference type="InterPro" id="IPR054414">
    <property type="entry name" value="Ccdc124/Oxs1_C"/>
</dbReference>
<evidence type="ECO:0000259" key="4">
    <source>
        <dbReference type="Pfam" id="PF06244"/>
    </source>
</evidence>
<name>A0AA38HCG4_9TREE</name>
<comment type="similarity">
    <text evidence="1">Belongs to the CCDC124 family.</text>
</comment>
<evidence type="ECO:0000313" key="6">
    <source>
        <dbReference type="EMBL" id="KAI9637084.1"/>
    </source>
</evidence>
<feature type="region of interest" description="Disordered" evidence="3">
    <location>
        <begin position="41"/>
        <end position="131"/>
    </location>
</feature>
<dbReference type="GeneID" id="77732820"/>
<evidence type="ECO:0000256" key="1">
    <source>
        <dbReference type="ARBA" id="ARBA00008296"/>
    </source>
</evidence>
<dbReference type="Pfam" id="PF22048">
    <property type="entry name" value="LSO1_2-like"/>
    <property type="match status" value="1"/>
</dbReference>
<dbReference type="RefSeq" id="XP_052946861.1">
    <property type="nucleotide sequence ID" value="XM_053093615.1"/>
</dbReference>
<proteinExistence type="inferred from homology"/>
<dbReference type="PANTHER" id="PTHR21680">
    <property type="entry name" value="COILED-COIL DOMAIN-CONTAINING PROTEIN 124"/>
    <property type="match status" value="1"/>
</dbReference>
<dbReference type="GO" id="GO:0006366">
    <property type="term" value="P:transcription by RNA polymerase II"/>
    <property type="evidence" value="ECO:0007669"/>
    <property type="project" value="TreeGrafter"/>
</dbReference>
<evidence type="ECO:0000256" key="2">
    <source>
        <dbReference type="ARBA" id="ARBA00023054"/>
    </source>
</evidence>
<evidence type="ECO:0000313" key="7">
    <source>
        <dbReference type="Proteomes" id="UP001164286"/>
    </source>
</evidence>
<dbReference type="PANTHER" id="PTHR21680:SF0">
    <property type="entry name" value="COILED-COIL DOMAIN-CONTAINING PROTEIN 124"/>
    <property type="match status" value="1"/>
</dbReference>
<comment type="caution">
    <text evidence="6">The sequence shown here is derived from an EMBL/GenBank/DDBJ whole genome shotgun (WGS) entry which is preliminary data.</text>
</comment>
<feature type="region of interest" description="Disordered" evidence="3">
    <location>
        <begin position="1"/>
        <end position="27"/>
    </location>
</feature>
<organism evidence="6 7">
    <name type="scientific">Dioszegia hungarica</name>
    <dbReference type="NCBI Taxonomy" id="4972"/>
    <lineage>
        <taxon>Eukaryota</taxon>
        <taxon>Fungi</taxon>
        <taxon>Dikarya</taxon>
        <taxon>Basidiomycota</taxon>
        <taxon>Agaricomycotina</taxon>
        <taxon>Tremellomycetes</taxon>
        <taxon>Tremellales</taxon>
        <taxon>Bulleribasidiaceae</taxon>
        <taxon>Dioszegia</taxon>
    </lineage>
</organism>
<dbReference type="EMBL" id="JAKWFO010000005">
    <property type="protein sequence ID" value="KAI9637084.1"/>
    <property type="molecule type" value="Genomic_DNA"/>
</dbReference>
<evidence type="ECO:0000256" key="3">
    <source>
        <dbReference type="SAM" id="MobiDB-lite"/>
    </source>
</evidence>
<feature type="compositionally biased region" description="Basic and acidic residues" evidence="3">
    <location>
        <begin position="9"/>
        <end position="27"/>
    </location>
</feature>
<feature type="domain" description="Coiled-coil" evidence="4">
    <location>
        <begin position="135"/>
        <end position="220"/>
    </location>
</feature>
<feature type="compositionally biased region" description="Low complexity" evidence="3">
    <location>
        <begin position="50"/>
        <end position="59"/>
    </location>
</feature>
<feature type="compositionally biased region" description="Low complexity" evidence="3">
    <location>
        <begin position="71"/>
        <end position="90"/>
    </location>
</feature>
<dbReference type="Pfam" id="PF06244">
    <property type="entry name" value="Ccdc124"/>
    <property type="match status" value="1"/>
</dbReference>
<dbReference type="InterPro" id="IPR054413">
    <property type="entry name" value="LSO1/2"/>
</dbReference>
<dbReference type="GO" id="GO:0005634">
    <property type="term" value="C:nucleus"/>
    <property type="evidence" value="ECO:0007669"/>
    <property type="project" value="TreeGrafter"/>
</dbReference>
<gene>
    <name evidence="6" type="ORF">MKK02DRAFT_45792</name>
</gene>
<evidence type="ECO:0008006" key="8">
    <source>
        <dbReference type="Google" id="ProtNLM"/>
    </source>
</evidence>
<reference evidence="6" key="1">
    <citation type="journal article" date="2022" name="G3 (Bethesda)">
        <title>High quality genome of the basidiomycete yeast Dioszegia hungarica PDD-24b-2 isolated from cloud water.</title>
        <authorList>
            <person name="Jarrige D."/>
            <person name="Haridas S."/>
            <person name="Bleykasten-Grosshans C."/>
            <person name="Joly M."/>
            <person name="Nadalig T."/>
            <person name="Sancelme M."/>
            <person name="Vuilleumier S."/>
            <person name="Grigoriev I.V."/>
            <person name="Amato P."/>
            <person name="Bringel F."/>
        </authorList>
    </citation>
    <scope>NUCLEOTIDE SEQUENCE</scope>
    <source>
        <strain evidence="6">PDD-24b-2</strain>
    </source>
</reference>
<keyword evidence="2" id="KW-0175">Coiled coil</keyword>
<feature type="compositionally biased region" description="Basic and acidic residues" evidence="3">
    <location>
        <begin position="60"/>
        <end position="70"/>
    </location>
</feature>
<sequence>MPPAKGGNAKKEGGRAKKAENEEKKKDVVNKAVAAKVAKEWEDGAKGLSKQEVAAAKAAEAARKKQEREALLAAEEASLPSKPKAAPKAGAAKKKPDSGVLAPAAGKGIASFTTNDPLGLRGSGLGDDEGEPVAELSARGVEEMLEALEVVNQKTSKDALGAKAGLIEAHPEKRFKAAFEAYLEREIPILRDEHPGLRQNQMRDKLFKKFERSPENPFNQVSVEYNTTKGEKVEKLKEVMAAREKKYKTIM</sequence>
<dbReference type="InterPro" id="IPR010422">
    <property type="entry name" value="Ccdc124/Oxs1"/>
</dbReference>
<dbReference type="AlphaFoldDB" id="A0AA38HCG4"/>
<feature type="domain" description="LSO1/LSO2" evidence="5">
    <location>
        <begin position="9"/>
        <end position="76"/>
    </location>
</feature>
<evidence type="ECO:0000259" key="5">
    <source>
        <dbReference type="Pfam" id="PF22048"/>
    </source>
</evidence>
<dbReference type="GO" id="GO:0003713">
    <property type="term" value="F:transcription coactivator activity"/>
    <property type="evidence" value="ECO:0007669"/>
    <property type="project" value="TreeGrafter"/>
</dbReference>
<accession>A0AA38HCG4</accession>
<protein>
    <recommendedName>
        <fullName evidence="8">DUF1014-domain-containing protein</fullName>
    </recommendedName>
</protein>